<proteinExistence type="predicted"/>
<dbReference type="Proteomes" id="UP000031586">
    <property type="component" value="Unassembled WGS sequence"/>
</dbReference>
<dbReference type="AlphaFoldDB" id="A0A0C1VWB6"/>
<evidence type="ECO:0000313" key="3">
    <source>
        <dbReference type="Proteomes" id="UP000031586"/>
    </source>
</evidence>
<feature type="chain" id="PRO_5002140755" description="Cytochrome P460 domain-containing protein" evidence="1">
    <location>
        <begin position="24"/>
        <end position="173"/>
    </location>
</feature>
<organism evidence="2 3">
    <name type="scientific">Vibrio owensii CAIM 1854 = LMG 25443</name>
    <dbReference type="NCBI Taxonomy" id="1229493"/>
    <lineage>
        <taxon>Bacteria</taxon>
        <taxon>Pseudomonadati</taxon>
        <taxon>Pseudomonadota</taxon>
        <taxon>Gammaproteobacteria</taxon>
        <taxon>Vibrionales</taxon>
        <taxon>Vibrionaceae</taxon>
        <taxon>Vibrio</taxon>
    </lineage>
</organism>
<evidence type="ECO:0000256" key="1">
    <source>
        <dbReference type="SAM" id="SignalP"/>
    </source>
</evidence>
<gene>
    <name evidence="2" type="ORF">H735_03095</name>
</gene>
<feature type="signal peptide" evidence="1">
    <location>
        <begin position="1"/>
        <end position="23"/>
    </location>
</feature>
<dbReference type="PATRIC" id="fig|1229493.5.peg.5332"/>
<name>A0A0C1VWB6_9VIBR</name>
<evidence type="ECO:0008006" key="4">
    <source>
        <dbReference type="Google" id="ProtNLM"/>
    </source>
</evidence>
<evidence type="ECO:0000313" key="2">
    <source>
        <dbReference type="EMBL" id="KIF54388.1"/>
    </source>
</evidence>
<sequence length="173" mass="19095">MLCHLSRRFVALLLGATSFTAFAASMASYPEGWQEWPVVKESQNLPADTILPPDTSLFIQESVRAYSWINNGQGSPLTIRVNPKKIEQYKTHGPYTDGPTAVAISEVDGIVWVTEHIGGMAIYGSYDRQGKDISHTHPSLEPSFCQSCHTTYQDICINGTCAEPVLGVYKDKQ</sequence>
<keyword evidence="1" id="KW-0732">Signal</keyword>
<accession>A0A0C1VWB6</accession>
<protein>
    <recommendedName>
        <fullName evidence="4">Cytochrome P460 domain-containing protein</fullName>
    </recommendedName>
</protein>
<dbReference type="EMBL" id="JPRD01000007">
    <property type="protein sequence ID" value="KIF54388.1"/>
    <property type="molecule type" value="Genomic_DNA"/>
</dbReference>
<comment type="caution">
    <text evidence="2">The sequence shown here is derived from an EMBL/GenBank/DDBJ whole genome shotgun (WGS) entry which is preliminary data.</text>
</comment>
<reference evidence="2 3" key="1">
    <citation type="submission" date="2014-07" db="EMBL/GenBank/DDBJ databases">
        <title>Unique and conserved regions in Vibrio harveyi and related species in comparison with the shrimp pathogen Vibrio harveyi CAIM 1792.</title>
        <authorList>
            <person name="Espinoza-Valles I."/>
            <person name="Vora G."/>
            <person name="Leekitcharoenphon P."/>
            <person name="Ussery D."/>
            <person name="Hoj L."/>
            <person name="Gomez-Gil B."/>
        </authorList>
    </citation>
    <scope>NUCLEOTIDE SEQUENCE [LARGE SCALE GENOMIC DNA]</scope>
    <source>
        <strain evidence="3">CAIM 1854 / LMG 25443</strain>
    </source>
</reference>